<keyword evidence="2 7" id="KW-0813">Transport</keyword>
<dbReference type="AlphaFoldDB" id="A0A937W3E1"/>
<accession>A0A937W3E1</accession>
<evidence type="ECO:0000313" key="10">
    <source>
        <dbReference type="Proteomes" id="UP000712673"/>
    </source>
</evidence>
<reference evidence="9" key="1">
    <citation type="submission" date="2019-03" db="EMBL/GenBank/DDBJ databases">
        <title>Lake Tanganyika Metagenome-Assembled Genomes (MAGs).</title>
        <authorList>
            <person name="Tran P."/>
        </authorList>
    </citation>
    <scope>NUCLEOTIDE SEQUENCE</scope>
    <source>
        <strain evidence="9">K_DeepCast_65m_m2_066</strain>
    </source>
</reference>
<feature type="transmembrane region" description="Helical" evidence="7">
    <location>
        <begin position="264"/>
        <end position="287"/>
    </location>
</feature>
<feature type="transmembrane region" description="Helical" evidence="7">
    <location>
        <begin position="100"/>
        <end position="125"/>
    </location>
</feature>
<dbReference type="CDD" id="cd06261">
    <property type="entry name" value="TM_PBP2"/>
    <property type="match status" value="1"/>
</dbReference>
<organism evidence="9 10">
    <name type="scientific">Tectimicrobiota bacterium</name>
    <dbReference type="NCBI Taxonomy" id="2528274"/>
    <lineage>
        <taxon>Bacteria</taxon>
        <taxon>Pseudomonadati</taxon>
        <taxon>Nitrospinota/Tectimicrobiota group</taxon>
        <taxon>Candidatus Tectimicrobiota</taxon>
    </lineage>
</organism>
<dbReference type="GO" id="GO:0055085">
    <property type="term" value="P:transmembrane transport"/>
    <property type="evidence" value="ECO:0007669"/>
    <property type="project" value="InterPro"/>
</dbReference>
<feature type="transmembrane region" description="Helical" evidence="7">
    <location>
        <begin position="137"/>
        <end position="157"/>
    </location>
</feature>
<keyword evidence="4 7" id="KW-0812">Transmembrane</keyword>
<feature type="domain" description="ABC transmembrane type-1" evidence="8">
    <location>
        <begin position="98"/>
        <end position="287"/>
    </location>
</feature>
<feature type="transmembrane region" description="Helical" evidence="7">
    <location>
        <begin position="163"/>
        <end position="180"/>
    </location>
</feature>
<feature type="transmembrane region" description="Helical" evidence="7">
    <location>
        <begin position="36"/>
        <end position="58"/>
    </location>
</feature>
<dbReference type="InterPro" id="IPR035906">
    <property type="entry name" value="MetI-like_sf"/>
</dbReference>
<evidence type="ECO:0000256" key="5">
    <source>
        <dbReference type="ARBA" id="ARBA00022989"/>
    </source>
</evidence>
<sequence>MHTSQLSTALSIPQGEAGFVTRACKTVWRFFRRKPLGAVGTVLILLLVLMGVLGPFVAPYDPDEIGVAKKYAMPSFQNTLLGADQFGRDVFSRILYGARISLMVGVLASTAGTFIGACLGLISGYWGGRTDAIVQRFIDILMSFPLIILALTLLTALQRSLSTVIIAIGVPFIPYGARVVRASAMVIKEIQFVEAARAIGCSDLRIIARHIAPSCVSLYLVLTTGFIGVAIITESALGFLGLSIPPPTPTLGGMLSEALALLMFAPHVAVAPGAFITMAVFAFNVLGDSLRDVLDPRLRGRG</sequence>
<dbReference type="Pfam" id="PF12911">
    <property type="entry name" value="OppC_N"/>
    <property type="match status" value="1"/>
</dbReference>
<evidence type="ECO:0000259" key="8">
    <source>
        <dbReference type="PROSITE" id="PS50928"/>
    </source>
</evidence>
<comment type="subcellular location">
    <subcellularLocation>
        <location evidence="1 7">Cell membrane</location>
        <topology evidence="1 7">Multi-pass membrane protein</topology>
    </subcellularLocation>
</comment>
<evidence type="ECO:0000256" key="1">
    <source>
        <dbReference type="ARBA" id="ARBA00004651"/>
    </source>
</evidence>
<dbReference type="GO" id="GO:0005886">
    <property type="term" value="C:plasma membrane"/>
    <property type="evidence" value="ECO:0007669"/>
    <property type="project" value="UniProtKB-SubCell"/>
</dbReference>
<gene>
    <name evidence="9" type="ORF">FJZ47_12020</name>
</gene>
<evidence type="ECO:0000256" key="2">
    <source>
        <dbReference type="ARBA" id="ARBA00022448"/>
    </source>
</evidence>
<dbReference type="PANTHER" id="PTHR43386:SF1">
    <property type="entry name" value="D,D-DIPEPTIDE TRANSPORT SYSTEM PERMEASE PROTEIN DDPC-RELATED"/>
    <property type="match status" value="1"/>
</dbReference>
<dbReference type="InterPro" id="IPR025966">
    <property type="entry name" value="OppC_N"/>
</dbReference>
<dbReference type="InterPro" id="IPR050366">
    <property type="entry name" value="BP-dependent_transpt_permease"/>
</dbReference>
<evidence type="ECO:0000256" key="7">
    <source>
        <dbReference type="RuleBase" id="RU363032"/>
    </source>
</evidence>
<evidence type="ECO:0000256" key="6">
    <source>
        <dbReference type="ARBA" id="ARBA00023136"/>
    </source>
</evidence>
<keyword evidence="3" id="KW-1003">Cell membrane</keyword>
<comment type="similarity">
    <text evidence="7">Belongs to the binding-protein-dependent transport system permease family.</text>
</comment>
<name>A0A937W3E1_UNCTE</name>
<dbReference type="Proteomes" id="UP000712673">
    <property type="component" value="Unassembled WGS sequence"/>
</dbReference>
<dbReference type="PROSITE" id="PS50928">
    <property type="entry name" value="ABC_TM1"/>
    <property type="match status" value="1"/>
</dbReference>
<keyword evidence="6 7" id="KW-0472">Membrane</keyword>
<dbReference type="EMBL" id="VGLS01000342">
    <property type="protein sequence ID" value="MBM3224512.1"/>
    <property type="molecule type" value="Genomic_DNA"/>
</dbReference>
<evidence type="ECO:0000256" key="4">
    <source>
        <dbReference type="ARBA" id="ARBA00022692"/>
    </source>
</evidence>
<proteinExistence type="inferred from homology"/>
<protein>
    <submittedName>
        <fullName evidence="9">ABC transporter permease</fullName>
    </submittedName>
</protein>
<evidence type="ECO:0000313" key="9">
    <source>
        <dbReference type="EMBL" id="MBM3224512.1"/>
    </source>
</evidence>
<feature type="transmembrane region" description="Helical" evidence="7">
    <location>
        <begin position="218"/>
        <end position="244"/>
    </location>
</feature>
<dbReference type="InterPro" id="IPR000515">
    <property type="entry name" value="MetI-like"/>
</dbReference>
<comment type="caution">
    <text evidence="9">The sequence shown here is derived from an EMBL/GenBank/DDBJ whole genome shotgun (WGS) entry which is preliminary data.</text>
</comment>
<dbReference type="Gene3D" id="1.10.3720.10">
    <property type="entry name" value="MetI-like"/>
    <property type="match status" value="1"/>
</dbReference>
<dbReference type="SUPFAM" id="SSF161098">
    <property type="entry name" value="MetI-like"/>
    <property type="match status" value="1"/>
</dbReference>
<dbReference type="PANTHER" id="PTHR43386">
    <property type="entry name" value="OLIGOPEPTIDE TRANSPORT SYSTEM PERMEASE PROTEIN APPC"/>
    <property type="match status" value="1"/>
</dbReference>
<evidence type="ECO:0000256" key="3">
    <source>
        <dbReference type="ARBA" id="ARBA00022475"/>
    </source>
</evidence>
<dbReference type="Pfam" id="PF00528">
    <property type="entry name" value="BPD_transp_1"/>
    <property type="match status" value="1"/>
</dbReference>
<keyword evidence="5 7" id="KW-1133">Transmembrane helix</keyword>